<dbReference type="PANTHER" id="PTHR31205:SF77">
    <property type="entry name" value="CROSS-LINKING PROTEIN, PUTATIVE (DUF569)-RELATED"/>
    <property type="match status" value="1"/>
</dbReference>
<dbReference type="PANTHER" id="PTHR31205">
    <property type="entry name" value="ACTIN CROSS-LINKING PROTEIN (DUF569)"/>
    <property type="match status" value="1"/>
</dbReference>
<dbReference type="Pfam" id="PF04601">
    <property type="entry name" value="DUF569"/>
    <property type="match status" value="1"/>
</dbReference>
<feature type="domain" description="DUF569" evidence="2">
    <location>
        <begin position="1"/>
        <end position="141"/>
    </location>
</feature>
<comment type="caution">
    <text evidence="4">The sequence shown here is derived from an EMBL/GenBank/DDBJ whole genome shotgun (WGS) entry which is preliminary data.</text>
</comment>
<feature type="compositionally biased region" description="Pro residues" evidence="1">
    <location>
        <begin position="156"/>
        <end position="168"/>
    </location>
</feature>
<dbReference type="CDD" id="cd23340">
    <property type="entry name" value="beta-trefoil_FSCN_ACP-like"/>
    <property type="match status" value="1"/>
</dbReference>
<feature type="region of interest" description="Disordered" evidence="1">
    <location>
        <begin position="151"/>
        <end position="174"/>
    </location>
</feature>
<evidence type="ECO:0000259" key="3">
    <source>
        <dbReference type="Pfam" id="PF22932"/>
    </source>
</evidence>
<feature type="domain" description="DUF569" evidence="3">
    <location>
        <begin position="207"/>
        <end position="284"/>
    </location>
</feature>
<name>A0AAD7Q3Z8_QUISA</name>
<protein>
    <submittedName>
        <fullName evidence="4">Actin cross-linking protein, putative (DUF569)</fullName>
    </submittedName>
</protein>
<keyword evidence="5" id="KW-1185">Reference proteome</keyword>
<accession>A0AAD7Q3Z8</accession>
<dbReference type="FunFam" id="2.80.10.50:FF:000067">
    <property type="entry name" value="BnaC05g19630D protein"/>
    <property type="match status" value="1"/>
</dbReference>
<dbReference type="EMBL" id="JARAOO010000003">
    <property type="protein sequence ID" value="KAJ7974460.1"/>
    <property type="molecule type" value="Genomic_DNA"/>
</dbReference>
<evidence type="ECO:0000313" key="4">
    <source>
        <dbReference type="EMBL" id="KAJ7974460.1"/>
    </source>
</evidence>
<evidence type="ECO:0000256" key="1">
    <source>
        <dbReference type="SAM" id="MobiDB-lite"/>
    </source>
</evidence>
<dbReference type="InterPro" id="IPR054726">
    <property type="entry name" value="Ubiq_DUF569-assoc"/>
</dbReference>
<evidence type="ECO:0000313" key="5">
    <source>
        <dbReference type="Proteomes" id="UP001163823"/>
    </source>
</evidence>
<dbReference type="Gene3D" id="2.80.10.50">
    <property type="match status" value="1"/>
</dbReference>
<dbReference type="AlphaFoldDB" id="A0AAD7Q3Z8"/>
<reference evidence="4" key="1">
    <citation type="journal article" date="2023" name="Science">
        <title>Elucidation of the pathway for biosynthesis of saponin adjuvants from the soapbark tree.</title>
        <authorList>
            <person name="Reed J."/>
            <person name="Orme A."/>
            <person name="El-Demerdash A."/>
            <person name="Owen C."/>
            <person name="Martin L.B.B."/>
            <person name="Misra R.C."/>
            <person name="Kikuchi S."/>
            <person name="Rejzek M."/>
            <person name="Martin A.C."/>
            <person name="Harkess A."/>
            <person name="Leebens-Mack J."/>
            <person name="Louveau T."/>
            <person name="Stephenson M.J."/>
            <person name="Osbourn A."/>
        </authorList>
    </citation>
    <scope>NUCLEOTIDE SEQUENCE</scope>
    <source>
        <strain evidence="4">S10</strain>
    </source>
</reference>
<evidence type="ECO:0000259" key="2">
    <source>
        <dbReference type="Pfam" id="PF04601"/>
    </source>
</evidence>
<gene>
    <name evidence="4" type="ORF">O6P43_004528</name>
</gene>
<organism evidence="4 5">
    <name type="scientific">Quillaja saponaria</name>
    <name type="common">Soap bark tree</name>
    <dbReference type="NCBI Taxonomy" id="32244"/>
    <lineage>
        <taxon>Eukaryota</taxon>
        <taxon>Viridiplantae</taxon>
        <taxon>Streptophyta</taxon>
        <taxon>Embryophyta</taxon>
        <taxon>Tracheophyta</taxon>
        <taxon>Spermatophyta</taxon>
        <taxon>Magnoliopsida</taxon>
        <taxon>eudicotyledons</taxon>
        <taxon>Gunneridae</taxon>
        <taxon>Pentapetalae</taxon>
        <taxon>rosids</taxon>
        <taxon>fabids</taxon>
        <taxon>Fabales</taxon>
        <taxon>Quillajaceae</taxon>
        <taxon>Quillaja</taxon>
    </lineage>
</organism>
<dbReference type="KEGG" id="qsa:O6P43_004528"/>
<dbReference type="Pfam" id="PF22932">
    <property type="entry name" value="Ubiq_DUF_assoc"/>
    <property type="match status" value="1"/>
</dbReference>
<dbReference type="InterPro" id="IPR008999">
    <property type="entry name" value="Actin-crosslinking"/>
</dbReference>
<sequence length="295" mass="33247">MELFQKAKVIRLLSHHEKYLLADDDKEIVCQDRNGSIKNARWTVEIVEGTNVLRLQSCYGKYLTASNLPFILGMRGKKVLQTLPKRLDSSVEWEPIREGVQFRLKTRYGQYLRANGGVPPWRNSVTHDIPHRTATQDWVLWDVDVLEIQSRTSRPPSRPQAIPPPDSSPCPSELGFSSSPAIIDIRSPRSENEVGDSLEEPPVRSEGRIIFFNVANEKGDVDVVNDDKSFTFKGNGVEELKEKLEEETGLDDIIVCSRNPLNGKLYPLRLHLPPNNTNMHVVVVPSSCKGVAEDP</sequence>
<dbReference type="Proteomes" id="UP001163823">
    <property type="component" value="Chromosome 3"/>
</dbReference>
<proteinExistence type="predicted"/>
<dbReference type="InterPro" id="IPR007679">
    <property type="entry name" value="DUF569"/>
</dbReference>
<dbReference type="SUPFAM" id="SSF50405">
    <property type="entry name" value="Actin-crosslinking proteins"/>
    <property type="match status" value="1"/>
</dbReference>